<dbReference type="InterPro" id="IPR044862">
    <property type="entry name" value="Pro_4_hyd_alph_FE2OG_OXY"/>
</dbReference>
<keyword evidence="4" id="KW-1185">Reference proteome</keyword>
<dbReference type="EMBL" id="BAAFSV010000006">
    <property type="protein sequence ID" value="GAB1320974.1"/>
    <property type="molecule type" value="Genomic_DNA"/>
</dbReference>
<evidence type="ECO:0000313" key="4">
    <source>
        <dbReference type="Proteomes" id="UP001628179"/>
    </source>
</evidence>
<gene>
    <name evidence="3" type="ORF">MFIFM68171_11184</name>
</gene>
<dbReference type="GeneID" id="98181926"/>
<dbReference type="RefSeq" id="XP_070922704.1">
    <property type="nucleotide sequence ID" value="XM_071066603.1"/>
</dbReference>
<feature type="region of interest" description="Disordered" evidence="1">
    <location>
        <begin position="535"/>
        <end position="555"/>
    </location>
</feature>
<dbReference type="Gene3D" id="2.60.120.620">
    <property type="entry name" value="q2cbj1_9rhob like domain"/>
    <property type="match status" value="1"/>
</dbReference>
<comment type="caution">
    <text evidence="3">The sequence shown here is derived from an EMBL/GenBank/DDBJ whole genome shotgun (WGS) entry which is preliminary data.</text>
</comment>
<evidence type="ECO:0000256" key="1">
    <source>
        <dbReference type="SAM" id="MobiDB-lite"/>
    </source>
</evidence>
<dbReference type="PANTHER" id="PTHR33099:SF7">
    <property type="entry name" value="MYND-TYPE DOMAIN-CONTAINING PROTEIN"/>
    <property type="match status" value="1"/>
</dbReference>
<evidence type="ECO:0000313" key="3">
    <source>
        <dbReference type="EMBL" id="GAB1320974.1"/>
    </source>
</evidence>
<dbReference type="PANTHER" id="PTHR33099">
    <property type="entry name" value="FE2OG DIOXYGENASE DOMAIN-CONTAINING PROTEIN"/>
    <property type="match status" value="1"/>
</dbReference>
<proteinExistence type="predicted"/>
<protein>
    <recommendedName>
        <fullName evidence="2">Prolyl 4-hydroxylase alpha subunit Fe(2+) 2OG dioxygenase domain-containing protein</fullName>
    </recommendedName>
</protein>
<feature type="domain" description="Prolyl 4-hydroxylase alpha subunit Fe(2+) 2OG dioxygenase" evidence="2">
    <location>
        <begin position="114"/>
        <end position="194"/>
    </location>
</feature>
<dbReference type="Proteomes" id="UP001628179">
    <property type="component" value="Unassembled WGS sequence"/>
</dbReference>
<accession>A0ABQ0GTB4</accession>
<sequence length="555" mass="62611">MDSTGQSAIGEPRGAQIECRRQPGLVVHGVGDISTPLREEQARQLIAQSRQAPFGRGSETVVDTSVGNTWQLDASQFEFRNGAWAQFLDSCIQYTATYLGVTSPIQAELYKMLIHETGAMFKAHTDTEKIPGMFGTPVICLPSPHQGGDVVVKHQGQTKTFTTSQVQPSMLCWYSDVHHEVLPVTSGYRWVLIYNLAIPPDLERPSAALLQFETQELHHLRRCHIFYLLEHEYTEHSIAPRALKTTDLARVQCLKNLSDELEFDVFLAVLERMVMGSVEMDYDRYDGYRKRKSHDAGDPADWHDLEEVFKNETHTKKLVDLDGRLVRSENLIPECDPFEDSEDRNENYQGYMGNSGPTATQWYRATIAAQSPSIPALEFNLLWLPFLRDLVGVLTWTSTPLATPRYQQLVIALVETYVDRHVGPEPAAAVDWMLNPVRCYKMCSDCVQLNAFLASPTRTTARFSAGQKRRTHLRRMIECLGQQARDTWAARRRRVAEELLAFEPSALRALLGEEEHAKIMARLVPMGPVADGGLRTVSNGSVTGMKRKAEDEGRY</sequence>
<evidence type="ECO:0000259" key="2">
    <source>
        <dbReference type="Pfam" id="PF13640"/>
    </source>
</evidence>
<dbReference type="Pfam" id="PF13640">
    <property type="entry name" value="2OG-FeII_Oxy_3"/>
    <property type="match status" value="1"/>
</dbReference>
<organism evidence="3 4">
    <name type="scientific">Madurella fahalii</name>
    <dbReference type="NCBI Taxonomy" id="1157608"/>
    <lineage>
        <taxon>Eukaryota</taxon>
        <taxon>Fungi</taxon>
        <taxon>Dikarya</taxon>
        <taxon>Ascomycota</taxon>
        <taxon>Pezizomycotina</taxon>
        <taxon>Sordariomycetes</taxon>
        <taxon>Sordariomycetidae</taxon>
        <taxon>Sordariales</taxon>
        <taxon>Sordariales incertae sedis</taxon>
        <taxon>Madurella</taxon>
    </lineage>
</organism>
<name>A0ABQ0GTB4_9PEZI</name>
<reference evidence="3 4" key="1">
    <citation type="submission" date="2024-09" db="EMBL/GenBank/DDBJ databases">
        <title>Itraconazole resistance in Madurella fahalii resulting from another homologue of gene encoding cytochrome P450 14-alpha sterol demethylase (CYP51).</title>
        <authorList>
            <person name="Yoshioka I."/>
            <person name="Fahal A.H."/>
            <person name="Kaneko S."/>
            <person name="Yaguchi T."/>
        </authorList>
    </citation>
    <scope>NUCLEOTIDE SEQUENCE [LARGE SCALE GENOMIC DNA]</scope>
    <source>
        <strain evidence="3 4">IFM 68171</strain>
    </source>
</reference>